<organism evidence="2 3">
    <name type="scientific">Cytophaga hutchinsonii (strain ATCC 33406 / DSM 1761 / CIP 103989 / NBRC 15051 / NCIMB 9469 / D465)</name>
    <dbReference type="NCBI Taxonomy" id="269798"/>
    <lineage>
        <taxon>Bacteria</taxon>
        <taxon>Pseudomonadati</taxon>
        <taxon>Bacteroidota</taxon>
        <taxon>Cytophagia</taxon>
        <taxon>Cytophagales</taxon>
        <taxon>Cytophagaceae</taxon>
        <taxon>Cytophaga</taxon>
    </lineage>
</organism>
<evidence type="ECO:0000256" key="1">
    <source>
        <dbReference type="SAM" id="Phobius"/>
    </source>
</evidence>
<name>A0A6N4SU72_CYTH3</name>
<keyword evidence="1" id="KW-1133">Transmembrane helix</keyword>
<dbReference type="RefSeq" id="WP_011586107.1">
    <property type="nucleotide sequence ID" value="NC_008255.1"/>
</dbReference>
<dbReference type="EMBL" id="CP000383">
    <property type="protein sequence ID" value="ABG59997.1"/>
    <property type="molecule type" value="Genomic_DNA"/>
</dbReference>
<dbReference type="Pfam" id="PF19579">
    <property type="entry name" value="FtsL_2"/>
    <property type="match status" value="1"/>
</dbReference>
<dbReference type="Proteomes" id="UP000001822">
    <property type="component" value="Chromosome"/>
</dbReference>
<reference evidence="2 3" key="1">
    <citation type="journal article" date="2007" name="Appl. Environ. Microbiol.">
        <title>Genome sequence of the cellulolytic gliding bacterium Cytophaga hutchinsonii.</title>
        <authorList>
            <person name="Xie G."/>
            <person name="Bruce D.C."/>
            <person name="Challacombe J.F."/>
            <person name="Chertkov O."/>
            <person name="Detter J.C."/>
            <person name="Gilna P."/>
            <person name="Han C.S."/>
            <person name="Lucas S."/>
            <person name="Misra M."/>
            <person name="Myers G.L."/>
            <person name="Richardson P."/>
            <person name="Tapia R."/>
            <person name="Thayer N."/>
            <person name="Thompson L.S."/>
            <person name="Brettin T.S."/>
            <person name="Henrissat B."/>
            <person name="Wilson D.B."/>
            <person name="McBride M.J."/>
        </authorList>
    </citation>
    <scope>NUCLEOTIDE SEQUENCE [LARGE SCALE GENOMIC DNA]</scope>
    <source>
        <strain evidence="3">ATCC 33406 / DSM 1761 / CIP 103989 / NBRC 15051 / NCIMB 9469 / D465</strain>
    </source>
</reference>
<evidence type="ECO:0008006" key="4">
    <source>
        <dbReference type="Google" id="ProtNLM"/>
    </source>
</evidence>
<protein>
    <recommendedName>
        <fullName evidence="4">Cell division protein FtsL</fullName>
    </recommendedName>
</protein>
<dbReference type="InterPro" id="IPR045755">
    <property type="entry name" value="FtsL-like"/>
</dbReference>
<feature type="transmembrane region" description="Helical" evidence="1">
    <location>
        <begin position="49"/>
        <end position="69"/>
    </location>
</feature>
<proteinExistence type="predicted"/>
<keyword evidence="1" id="KW-0472">Membrane</keyword>
<dbReference type="AlphaFoldDB" id="A0A6N4SU72"/>
<gene>
    <name evidence="2" type="ordered locus">CHU_2747</name>
</gene>
<sequence length="133" mass="15033">MAKNTVKATPQVEEPYAPETVSSGKGVFSIVDKYIPIGNVFNEGLPVQYVPKVLFFAFIMMLYIANAHYGDKLVRKTSRLQNEVNDLRADYTTLLADLMFKSKQSEVAKQVESLGLKESIEPPVKITEKQREY</sequence>
<evidence type="ECO:0000313" key="2">
    <source>
        <dbReference type="EMBL" id="ABG59997.1"/>
    </source>
</evidence>
<keyword evidence="3" id="KW-1185">Reference proteome</keyword>
<evidence type="ECO:0000313" key="3">
    <source>
        <dbReference type="Proteomes" id="UP000001822"/>
    </source>
</evidence>
<accession>A0A6N4SU72</accession>
<keyword evidence="1" id="KW-0812">Transmembrane</keyword>
<dbReference type="OrthoDB" id="981249at2"/>
<dbReference type="KEGG" id="chu:CHU_2747"/>